<comment type="caution">
    <text evidence="12">The sequence shown here is derived from an EMBL/GenBank/DDBJ whole genome shotgun (WGS) entry which is preliminary data.</text>
</comment>
<dbReference type="AlphaFoldDB" id="X7EEF8"/>
<evidence type="ECO:0000256" key="4">
    <source>
        <dbReference type="ARBA" id="ARBA00022475"/>
    </source>
</evidence>
<evidence type="ECO:0000313" key="12">
    <source>
        <dbReference type="EMBL" id="ETX14260.1"/>
    </source>
</evidence>
<evidence type="ECO:0000256" key="7">
    <source>
        <dbReference type="ARBA" id="ARBA00023136"/>
    </source>
</evidence>
<name>X7EEF8_9RHOB</name>
<feature type="transmembrane region" description="Helical" evidence="10">
    <location>
        <begin position="483"/>
        <end position="502"/>
    </location>
</feature>
<keyword evidence="7 10" id="KW-0472">Membrane</keyword>
<dbReference type="Pfam" id="PF00361">
    <property type="entry name" value="Proton_antipo_M"/>
    <property type="match status" value="1"/>
</dbReference>
<feature type="transmembrane region" description="Helical" evidence="10">
    <location>
        <begin position="587"/>
        <end position="606"/>
    </location>
</feature>
<comment type="similarity">
    <text evidence="3">Belongs to the CPA3 antiporters (TC 2.A.63) subunit D family.</text>
</comment>
<feature type="transmembrane region" description="Helical" evidence="10">
    <location>
        <begin position="157"/>
        <end position="174"/>
    </location>
</feature>
<feature type="transmembrane region" description="Helical" evidence="10">
    <location>
        <begin position="84"/>
        <end position="102"/>
    </location>
</feature>
<accession>X7EEF8</accession>
<feature type="transmembrane region" description="Helical" evidence="10">
    <location>
        <begin position="514"/>
        <end position="534"/>
    </location>
</feature>
<feature type="compositionally biased region" description="Basic residues" evidence="9">
    <location>
        <begin position="22"/>
        <end position="36"/>
    </location>
</feature>
<dbReference type="InterPro" id="IPR050586">
    <property type="entry name" value="CPA3_Na-H_Antiporter_D"/>
</dbReference>
<keyword evidence="6 10" id="KW-1133">Transmembrane helix</keyword>
<evidence type="ECO:0000256" key="6">
    <source>
        <dbReference type="ARBA" id="ARBA00022989"/>
    </source>
</evidence>
<feature type="transmembrane region" description="Helical" evidence="10">
    <location>
        <begin position="400"/>
        <end position="420"/>
    </location>
</feature>
<keyword evidence="4" id="KW-1003">Cell membrane</keyword>
<evidence type="ECO:0000256" key="10">
    <source>
        <dbReference type="SAM" id="Phobius"/>
    </source>
</evidence>
<feature type="transmembrane region" description="Helical" evidence="10">
    <location>
        <begin position="122"/>
        <end position="145"/>
    </location>
</feature>
<dbReference type="InterPro" id="IPR001750">
    <property type="entry name" value="ND/Mrp_TM"/>
</dbReference>
<comment type="function">
    <text evidence="1">NDH-1 shuttles electrons from NADH, via FMN and iron-sulfur (Fe-S) centers, to quinones in the respiratory chain. The immediate electron acceptor for the enzyme in this species is believed to be ubiquinone. Couples the redox reaction to proton translocation (for every two electrons transferred, four hydrogen ions are translocated across the cytoplasmic membrane), and thus conserves the redox energy in a proton gradient.</text>
</comment>
<comment type="subcellular location">
    <subcellularLocation>
        <location evidence="2">Cell membrane</location>
        <topology evidence="2">Multi-pass membrane protein</topology>
    </subcellularLocation>
    <subcellularLocation>
        <location evidence="8">Membrane</location>
        <topology evidence="8">Multi-pass membrane protein</topology>
    </subcellularLocation>
</comment>
<dbReference type="eggNOG" id="COG0651">
    <property type="taxonomic scope" value="Bacteria"/>
</dbReference>
<keyword evidence="5 8" id="KW-0812">Transmembrane</keyword>
<reference evidence="12 13" key="1">
    <citation type="submission" date="2014-01" db="EMBL/GenBank/DDBJ databases">
        <title>Roseivivax halodurans JCM 10272 Genome Sequencing.</title>
        <authorList>
            <person name="Lai Q."/>
            <person name="Li G."/>
            <person name="Shao Z."/>
        </authorList>
    </citation>
    <scope>NUCLEOTIDE SEQUENCE [LARGE SCALE GENOMIC DNA]</scope>
    <source>
        <strain evidence="12 13">JCM 10272</strain>
    </source>
</reference>
<dbReference type="PANTHER" id="PTHR42703:SF1">
    <property type="entry name" value="NA(+)_H(+) ANTIPORTER SUBUNIT D1"/>
    <property type="match status" value="1"/>
</dbReference>
<keyword evidence="13" id="KW-1185">Reference proteome</keyword>
<feature type="transmembrane region" description="Helical" evidence="10">
    <location>
        <begin position="180"/>
        <end position="198"/>
    </location>
</feature>
<evidence type="ECO:0000256" key="2">
    <source>
        <dbReference type="ARBA" id="ARBA00004651"/>
    </source>
</evidence>
<dbReference type="GO" id="GO:0016829">
    <property type="term" value="F:lyase activity"/>
    <property type="evidence" value="ECO:0007669"/>
    <property type="project" value="UniProtKB-KW"/>
</dbReference>
<organism evidence="12 13">
    <name type="scientific">Roseivivax halodurans JCM 10272</name>
    <dbReference type="NCBI Taxonomy" id="1449350"/>
    <lineage>
        <taxon>Bacteria</taxon>
        <taxon>Pseudomonadati</taxon>
        <taxon>Pseudomonadota</taxon>
        <taxon>Alphaproteobacteria</taxon>
        <taxon>Rhodobacterales</taxon>
        <taxon>Roseobacteraceae</taxon>
        <taxon>Roseivivax</taxon>
    </lineage>
</organism>
<feature type="transmembrane region" description="Helical" evidence="10">
    <location>
        <begin position="210"/>
        <end position="231"/>
    </location>
</feature>
<feature type="transmembrane region" description="Helical" evidence="10">
    <location>
        <begin position="367"/>
        <end position="388"/>
    </location>
</feature>
<feature type="region of interest" description="Disordered" evidence="9">
    <location>
        <begin position="1"/>
        <end position="41"/>
    </location>
</feature>
<feature type="transmembrane region" description="Helical" evidence="10">
    <location>
        <begin position="282"/>
        <end position="301"/>
    </location>
</feature>
<dbReference type="GO" id="GO:0005886">
    <property type="term" value="C:plasma membrane"/>
    <property type="evidence" value="ECO:0007669"/>
    <property type="project" value="UniProtKB-SubCell"/>
</dbReference>
<dbReference type="PANTHER" id="PTHR42703">
    <property type="entry name" value="NADH DEHYDROGENASE"/>
    <property type="match status" value="1"/>
</dbReference>
<sequence>MVPRSARGSGAETPHRLDARAAARRHRRARRRRGPSRQRAVQPARLDPLHRLAGVSMIAVPLWLVPALPLALVALSLIPGARPVVRALVPVAPLPALLAALADPVPAPVRLDWLLLGTEFAVTGMARVFLAFTALLWALSAWQAIRLLAADAGRDRFITCFLLAMTGNLGLLLAQDIAAFYTFFAAMSLASWGLVLHAGGPAQMLAGRVYISFAVAGEIALFAGLSLGAFATGEVQLAAMASLEVPALATVLMSVGFLVKLGAVPLHLWLPLAHAAAPAPASAVLSGAMLKAGLFGLMTVLPLGSVAAPESAAALAAMALTGLILAPALGLLQADPKAVLAYSSVGQMSLMALGLAAALAAPEAWPAIGPALVLLAAHHAFAKAALFLGVPAVWASSGPLLRSAVIVGLAVPALALAGLPGTTGWVAKDALKTALGEASFGWHVWLGAALFVSSLGTSLLMLRAGALLIRIEARPGTPRDVGLPWLAMTGLVVAGLWVVPVGSVAPLTASLQDLAPLAAAALLAGLFVAGTRAVGLRLAPMPPGEILALLQRAPTSAPVLALPAPPRRGHALVPRRREPRLPRPERGALAILTVAAALALAMAVTAPEPPPQSQATAPAG</sequence>
<feature type="transmembrane region" description="Helical" evidence="10">
    <location>
        <begin position="440"/>
        <end position="462"/>
    </location>
</feature>
<evidence type="ECO:0000256" key="3">
    <source>
        <dbReference type="ARBA" id="ARBA00005346"/>
    </source>
</evidence>
<feature type="transmembrane region" description="Helical" evidence="10">
    <location>
        <begin position="313"/>
        <end position="332"/>
    </location>
</feature>
<keyword evidence="12" id="KW-0456">Lyase</keyword>
<dbReference type="GO" id="GO:0008137">
    <property type="term" value="F:NADH dehydrogenase (ubiquinone) activity"/>
    <property type="evidence" value="ECO:0007669"/>
    <property type="project" value="InterPro"/>
</dbReference>
<evidence type="ECO:0000259" key="11">
    <source>
        <dbReference type="Pfam" id="PF00361"/>
    </source>
</evidence>
<dbReference type="EMBL" id="JALZ01000012">
    <property type="protein sequence ID" value="ETX14260.1"/>
    <property type="molecule type" value="Genomic_DNA"/>
</dbReference>
<protein>
    <submittedName>
        <fullName evidence="12">Formate hydrogenlyase</fullName>
    </submittedName>
</protein>
<feature type="transmembrane region" description="Helical" evidence="10">
    <location>
        <begin position="251"/>
        <end position="270"/>
    </location>
</feature>
<dbReference type="STRING" id="1449350.OCH239_04125"/>
<evidence type="ECO:0000256" key="8">
    <source>
        <dbReference type="RuleBase" id="RU000320"/>
    </source>
</evidence>
<feature type="transmembrane region" description="Helical" evidence="10">
    <location>
        <begin position="339"/>
        <end position="361"/>
    </location>
</feature>
<dbReference type="GO" id="GO:0042773">
    <property type="term" value="P:ATP synthesis coupled electron transport"/>
    <property type="evidence" value="ECO:0007669"/>
    <property type="project" value="InterPro"/>
</dbReference>
<evidence type="ECO:0000256" key="5">
    <source>
        <dbReference type="ARBA" id="ARBA00022692"/>
    </source>
</evidence>
<feature type="transmembrane region" description="Helical" evidence="10">
    <location>
        <begin position="52"/>
        <end position="77"/>
    </location>
</feature>
<gene>
    <name evidence="12" type="ORF">OCH239_04125</name>
</gene>
<dbReference type="PRINTS" id="PR01437">
    <property type="entry name" value="NUOXDRDTASE4"/>
</dbReference>
<evidence type="ECO:0000256" key="9">
    <source>
        <dbReference type="SAM" id="MobiDB-lite"/>
    </source>
</evidence>
<proteinExistence type="inferred from homology"/>
<feature type="domain" description="NADH:quinone oxidoreductase/Mrp antiporter transmembrane" evidence="11">
    <location>
        <begin position="174"/>
        <end position="446"/>
    </location>
</feature>
<dbReference type="InterPro" id="IPR003918">
    <property type="entry name" value="NADH_UbQ_OxRdtase"/>
</dbReference>
<evidence type="ECO:0000256" key="1">
    <source>
        <dbReference type="ARBA" id="ARBA00002378"/>
    </source>
</evidence>
<dbReference type="Proteomes" id="UP000022447">
    <property type="component" value="Unassembled WGS sequence"/>
</dbReference>
<evidence type="ECO:0000313" key="13">
    <source>
        <dbReference type="Proteomes" id="UP000022447"/>
    </source>
</evidence>